<evidence type="ECO:0000259" key="9">
    <source>
        <dbReference type="Pfam" id="PF01979"/>
    </source>
</evidence>
<dbReference type="RefSeq" id="WP_044839547.1">
    <property type="nucleotide sequence ID" value="NZ_CP059733.1"/>
</dbReference>
<name>A0AAF0CCM8_9GAMM</name>
<sequence length="376" mass="40236">MSELRLHSEKLFDGEAYLEDKVLTVCDGKLVAIDSDTARADIRLDGLLVPGFVDLQVNGGGGVLFNAEPTPDGVKTMLIAHAQFGTTAMLPTVITDKVEVMAQAADAVAQLLKAGTPGLAGIHFEGPHLSAAKKGAHSQGFIREISEAEWQIYRRKDLGQIIVTLAPETVSAGDIHTLVSLGVKVCLGHSNADYLCVRQALLAGADGFTHLYNAMSPLQGREPGMVGAALFHDEASCGIIADGFHLDDVCGRLALKVKPRDKVFLVTDAMQHVGCQQKEFAFFDRKITLTGGRLTSTTGELAGSALDMATAVKNAHLKLQVPLDQALNMASLNPARYINQAQRGRIRVGDRADFAELSPDFKVLSTWIAGHRVFAA</sequence>
<feature type="binding site" evidence="8">
    <location>
        <position position="189"/>
    </location>
    <ligand>
        <name>Zn(2+)</name>
        <dbReference type="ChEBI" id="CHEBI:29105"/>
    </ligand>
</feature>
<dbReference type="CDD" id="cd00854">
    <property type="entry name" value="NagA"/>
    <property type="match status" value="1"/>
</dbReference>
<dbReference type="EMBL" id="CP059733">
    <property type="protein sequence ID" value="WDE08206.1"/>
    <property type="molecule type" value="Genomic_DNA"/>
</dbReference>
<dbReference type="EC" id="3.5.1.25" evidence="5"/>
<keyword evidence="11" id="KW-1185">Reference proteome</keyword>
<dbReference type="PANTHER" id="PTHR11113:SF14">
    <property type="entry name" value="N-ACETYLGLUCOSAMINE-6-PHOSPHATE DEACETYLASE"/>
    <property type="match status" value="1"/>
</dbReference>
<dbReference type="AlphaFoldDB" id="A0AAF0CCM8"/>
<feature type="binding site" evidence="7">
    <location>
        <position position="245"/>
    </location>
    <ligand>
        <name>substrate</name>
    </ligand>
</feature>
<keyword evidence="2 8" id="KW-0479">Metal-binding</keyword>
<dbReference type="Proteomes" id="UP000032352">
    <property type="component" value="Chromosome"/>
</dbReference>
<dbReference type="PANTHER" id="PTHR11113">
    <property type="entry name" value="N-ACETYLGLUCOSAMINE-6-PHOSPHATE DEACETYLASE"/>
    <property type="match status" value="1"/>
</dbReference>
<dbReference type="InterPro" id="IPR003764">
    <property type="entry name" value="GlcNAc_6-P_deAcase"/>
</dbReference>
<dbReference type="SUPFAM" id="SSF51556">
    <property type="entry name" value="Metallo-dependent hydrolases"/>
    <property type="match status" value="1"/>
</dbReference>
<comment type="cofactor">
    <cofactor evidence="8">
        <name>a divalent metal cation</name>
        <dbReference type="ChEBI" id="CHEBI:60240"/>
    </cofactor>
    <text evidence="8">Binds 1 divalent metal cation per subunit.</text>
</comment>
<evidence type="ECO:0000256" key="1">
    <source>
        <dbReference type="ARBA" id="ARBA00010716"/>
    </source>
</evidence>
<dbReference type="NCBIfam" id="TIGR00221">
    <property type="entry name" value="nagA"/>
    <property type="match status" value="1"/>
</dbReference>
<evidence type="ECO:0000313" key="10">
    <source>
        <dbReference type="EMBL" id="WDE08206.1"/>
    </source>
</evidence>
<dbReference type="InterPro" id="IPR032466">
    <property type="entry name" value="Metal_Hydrolase"/>
</dbReference>
<evidence type="ECO:0000256" key="2">
    <source>
        <dbReference type="ARBA" id="ARBA00022723"/>
    </source>
</evidence>
<dbReference type="PIRSF" id="PIRSF038994">
    <property type="entry name" value="NagA"/>
    <property type="match status" value="1"/>
</dbReference>
<accession>A0AAF0CCM8</accession>
<organism evidence="10 11">
    <name type="scientific">Thalassomonas viridans</name>
    <dbReference type="NCBI Taxonomy" id="137584"/>
    <lineage>
        <taxon>Bacteria</taxon>
        <taxon>Pseudomonadati</taxon>
        <taxon>Pseudomonadota</taxon>
        <taxon>Gammaproteobacteria</taxon>
        <taxon>Alteromonadales</taxon>
        <taxon>Colwelliaceae</taxon>
        <taxon>Thalassomonas</taxon>
    </lineage>
</organism>
<dbReference type="GO" id="GO:0008448">
    <property type="term" value="F:N-acetylglucosamine-6-phosphate deacetylase activity"/>
    <property type="evidence" value="ECO:0007669"/>
    <property type="project" value="UniProtKB-UniRule"/>
</dbReference>
<reference evidence="10 11" key="1">
    <citation type="journal article" date="2015" name="Genome Announc.">
        <title>Draft Genome Sequences of Marine Isolates of Thalassomonas viridans and Thalassomonas actiniarum.</title>
        <authorList>
            <person name="Olonade I."/>
            <person name="van Zyl L.J."/>
            <person name="Trindade M."/>
        </authorList>
    </citation>
    <scope>NUCLEOTIDE SEQUENCE [LARGE SCALE GENOMIC DNA]</scope>
    <source>
        <strain evidence="10 11">XOM25</strain>
    </source>
</reference>
<dbReference type="GO" id="GO:0006046">
    <property type="term" value="P:N-acetylglucosamine catabolic process"/>
    <property type="evidence" value="ECO:0007669"/>
    <property type="project" value="TreeGrafter"/>
</dbReference>
<evidence type="ECO:0000256" key="5">
    <source>
        <dbReference type="PIRNR" id="PIRNR038994"/>
    </source>
</evidence>
<feature type="binding site" evidence="8">
    <location>
        <position position="210"/>
    </location>
    <ligand>
        <name>Zn(2+)</name>
        <dbReference type="ChEBI" id="CHEBI:29105"/>
    </ligand>
</feature>
<dbReference type="Pfam" id="PF01979">
    <property type="entry name" value="Amidohydro_1"/>
    <property type="match status" value="1"/>
</dbReference>
<protein>
    <recommendedName>
        <fullName evidence="5">N-acetylgalactosamine-6-phosphate deacetylase</fullName>
        <ecNumber evidence="5">3.5.1.25</ecNumber>
    </recommendedName>
    <alternativeName>
        <fullName evidence="5">N-acetylglucosamine-6-phosphate deacetylase</fullName>
    </alternativeName>
</protein>
<comment type="catalytic activity">
    <reaction evidence="5">
        <text>N-acetyl-D-glucosamine 6-phosphate + H2O = D-glucosamine 6-phosphate + acetate</text>
        <dbReference type="Rhea" id="RHEA:22936"/>
        <dbReference type="ChEBI" id="CHEBI:15377"/>
        <dbReference type="ChEBI" id="CHEBI:30089"/>
        <dbReference type="ChEBI" id="CHEBI:57513"/>
        <dbReference type="ChEBI" id="CHEBI:58725"/>
        <dbReference type="EC" id="3.5.1.25"/>
    </reaction>
</comment>
<gene>
    <name evidence="10" type="primary">nagA</name>
    <name evidence="10" type="ORF">SG34_010165</name>
</gene>
<feature type="active site" description="Proton donor/acceptor" evidence="6">
    <location>
        <position position="268"/>
    </location>
</feature>
<keyword evidence="3 5" id="KW-0378">Hydrolase</keyword>
<reference evidence="10 11" key="2">
    <citation type="journal article" date="2022" name="Mar. Drugs">
        <title>Bioassay-Guided Fractionation Leads to the Detection of Cholic Acid Generated by the Rare Thalassomonas sp.</title>
        <authorList>
            <person name="Pheiffer F."/>
            <person name="Schneider Y.K."/>
            <person name="Hansen E.H."/>
            <person name="Andersen J.H."/>
            <person name="Isaksson J."/>
            <person name="Busche T."/>
            <person name="R C."/>
            <person name="Kalinowski J."/>
            <person name="Zyl L.V."/>
            <person name="Trindade M."/>
        </authorList>
    </citation>
    <scope>NUCLEOTIDE SEQUENCE [LARGE SCALE GENOMIC DNA]</scope>
    <source>
        <strain evidence="10 11">XOM25</strain>
    </source>
</reference>
<dbReference type="InterPro" id="IPR006680">
    <property type="entry name" value="Amidohydro-rel"/>
</dbReference>
<feature type="binding site" evidence="7">
    <location>
        <begin position="213"/>
        <end position="214"/>
    </location>
    <ligand>
        <name>substrate</name>
    </ligand>
</feature>
<keyword evidence="4 5" id="KW-0119">Carbohydrate metabolism</keyword>
<comment type="similarity">
    <text evidence="1 5">Belongs to the metallo-dependent hydrolases superfamily. NagA family.</text>
</comment>
<evidence type="ECO:0000256" key="7">
    <source>
        <dbReference type="PIRSR" id="PIRSR038994-2"/>
    </source>
</evidence>
<dbReference type="Gene3D" id="2.30.40.10">
    <property type="entry name" value="Urease, subunit C, domain 1"/>
    <property type="match status" value="1"/>
</dbReference>
<evidence type="ECO:0000256" key="4">
    <source>
        <dbReference type="ARBA" id="ARBA00023277"/>
    </source>
</evidence>
<evidence type="ECO:0000313" key="11">
    <source>
        <dbReference type="Proteomes" id="UP000032352"/>
    </source>
</evidence>
<dbReference type="GO" id="GO:0046872">
    <property type="term" value="F:metal ion binding"/>
    <property type="evidence" value="ECO:0007669"/>
    <property type="project" value="UniProtKB-KW"/>
</dbReference>
<feature type="binding site" evidence="7">
    <location>
        <position position="221"/>
    </location>
    <ligand>
        <name>substrate</name>
    </ligand>
</feature>
<dbReference type="SUPFAM" id="SSF51338">
    <property type="entry name" value="Composite domain of metallo-dependent hydrolases"/>
    <property type="match status" value="1"/>
</dbReference>
<dbReference type="KEGG" id="tvd:SG34_010165"/>
<dbReference type="InterPro" id="IPR011059">
    <property type="entry name" value="Metal-dep_hydrolase_composite"/>
</dbReference>
<feature type="binding site" evidence="7">
    <location>
        <position position="136"/>
    </location>
    <ligand>
        <name>substrate</name>
    </ligand>
</feature>
<feature type="domain" description="Amidohydrolase-related" evidence="9">
    <location>
        <begin position="48"/>
        <end position="373"/>
    </location>
</feature>
<dbReference type="Gene3D" id="3.20.20.140">
    <property type="entry name" value="Metal-dependent hydrolases"/>
    <property type="match status" value="1"/>
</dbReference>
<evidence type="ECO:0000256" key="8">
    <source>
        <dbReference type="PIRSR" id="PIRSR038994-3"/>
    </source>
</evidence>
<proteinExistence type="inferred from homology"/>
<evidence type="ECO:0000256" key="6">
    <source>
        <dbReference type="PIRSR" id="PIRSR038994-1"/>
    </source>
</evidence>
<feature type="binding site" evidence="8">
    <location>
        <position position="125"/>
    </location>
    <ligand>
        <name>Zn(2+)</name>
        <dbReference type="ChEBI" id="CHEBI:29105"/>
    </ligand>
</feature>
<evidence type="ECO:0000256" key="3">
    <source>
        <dbReference type="ARBA" id="ARBA00022801"/>
    </source>
</evidence>
<feature type="binding site" evidence="7">
    <location>
        <begin position="301"/>
        <end position="303"/>
    </location>
    <ligand>
        <name>substrate</name>
    </ligand>
</feature>